<dbReference type="PANTHER" id="PTHR45832:SF22">
    <property type="entry name" value="SERINE_THREONINE-PROTEIN KINASE SAMKA-RELATED"/>
    <property type="match status" value="1"/>
</dbReference>
<comment type="similarity">
    <text evidence="1">Belongs to the protein kinase superfamily. STE Ser/Thr protein kinase family. STE20 subfamily.</text>
</comment>
<feature type="non-terminal residue" evidence="6">
    <location>
        <position position="1"/>
    </location>
</feature>
<dbReference type="InterPro" id="IPR011009">
    <property type="entry name" value="Kinase-like_dom_sf"/>
</dbReference>
<keyword evidence="3" id="KW-0547">Nucleotide-binding</keyword>
<dbReference type="GO" id="GO:0005524">
    <property type="term" value="F:ATP binding"/>
    <property type="evidence" value="ECO:0007669"/>
    <property type="project" value="UniProtKB-KW"/>
</dbReference>
<sequence length="74" mass="8438">QVAIKHINIRREDEVVLLNEIRFITGNKSPNIVNYLDSYMVDEELLIVMEFLAGGSLADVVKEMWFEEGQIAAV</sequence>
<dbReference type="PROSITE" id="PS50011">
    <property type="entry name" value="PROTEIN_KINASE_DOM"/>
    <property type="match status" value="1"/>
</dbReference>
<evidence type="ECO:0000313" key="7">
    <source>
        <dbReference type="Proteomes" id="UP000583613"/>
    </source>
</evidence>
<dbReference type="InterPro" id="IPR000719">
    <property type="entry name" value="Prot_kinase_dom"/>
</dbReference>
<feature type="non-terminal residue" evidence="6">
    <location>
        <position position="74"/>
    </location>
</feature>
<evidence type="ECO:0000313" key="6">
    <source>
        <dbReference type="EMBL" id="NXF98692.1"/>
    </source>
</evidence>
<reference evidence="6 7" key="1">
    <citation type="submission" date="2019-09" db="EMBL/GenBank/DDBJ databases">
        <title>Bird 10,000 Genomes (B10K) Project - Family phase.</title>
        <authorList>
            <person name="Zhang G."/>
        </authorList>
    </citation>
    <scope>NUCLEOTIDE SEQUENCE [LARGE SCALE GENOMIC DNA]</scope>
    <source>
        <strain evidence="6">B10K-DU-001-04</strain>
        <tissue evidence="6">Muscle</tissue>
    </source>
</reference>
<dbReference type="SUPFAM" id="SSF56112">
    <property type="entry name" value="Protein kinase-like (PK-like)"/>
    <property type="match status" value="1"/>
</dbReference>
<dbReference type="GO" id="GO:0004674">
    <property type="term" value="F:protein serine/threonine kinase activity"/>
    <property type="evidence" value="ECO:0007669"/>
    <property type="project" value="UniProtKB-EC"/>
</dbReference>
<evidence type="ECO:0000259" key="5">
    <source>
        <dbReference type="PROSITE" id="PS50011"/>
    </source>
</evidence>
<evidence type="ECO:0000256" key="1">
    <source>
        <dbReference type="ARBA" id="ARBA00008874"/>
    </source>
</evidence>
<keyword evidence="6" id="KW-0418">Kinase</keyword>
<proteinExistence type="inferred from homology"/>
<dbReference type="PANTHER" id="PTHR45832">
    <property type="entry name" value="SERINE/THREONINE-PROTEIN KINASE SAMKA-RELATED-RELATED"/>
    <property type="match status" value="1"/>
</dbReference>
<keyword evidence="7" id="KW-1185">Reference proteome</keyword>
<keyword evidence="6" id="KW-0808">Transferase</keyword>
<evidence type="ECO:0000256" key="3">
    <source>
        <dbReference type="ARBA" id="ARBA00022741"/>
    </source>
</evidence>
<dbReference type="Pfam" id="PF00069">
    <property type="entry name" value="Pkinase"/>
    <property type="match status" value="1"/>
</dbReference>
<dbReference type="EC" id="2.7.11.1" evidence="2"/>
<name>A0A7K8Y706_9PICI</name>
<protein>
    <recommendedName>
        <fullName evidence="2">non-specific serine/threonine protein kinase</fullName>
        <ecNumber evidence="2">2.7.11.1</ecNumber>
    </recommendedName>
</protein>
<feature type="domain" description="Protein kinase" evidence="5">
    <location>
        <begin position="1"/>
        <end position="74"/>
    </location>
</feature>
<dbReference type="Proteomes" id="UP000583613">
    <property type="component" value="Unassembled WGS sequence"/>
</dbReference>
<dbReference type="OrthoDB" id="8693905at2759"/>
<keyword evidence="4" id="KW-0067">ATP-binding</keyword>
<comment type="caution">
    <text evidence="6">The sequence shown here is derived from an EMBL/GenBank/DDBJ whole genome shotgun (WGS) entry which is preliminary data.</text>
</comment>
<dbReference type="AlphaFoldDB" id="A0A7K8Y706"/>
<dbReference type="EMBL" id="VWZE01045425">
    <property type="protein sequence ID" value="NXF98692.1"/>
    <property type="molecule type" value="Genomic_DNA"/>
</dbReference>
<dbReference type="InterPro" id="IPR051931">
    <property type="entry name" value="PAK3-like"/>
</dbReference>
<dbReference type="Gene3D" id="3.30.200.20">
    <property type="entry name" value="Phosphorylase Kinase, domain 1"/>
    <property type="match status" value="1"/>
</dbReference>
<organism evidence="6 7">
    <name type="scientific">Eubucco bourcierii</name>
    <name type="common">red-headed barbet</name>
    <dbReference type="NCBI Taxonomy" id="91767"/>
    <lineage>
        <taxon>Eukaryota</taxon>
        <taxon>Metazoa</taxon>
        <taxon>Chordata</taxon>
        <taxon>Craniata</taxon>
        <taxon>Vertebrata</taxon>
        <taxon>Euteleostomi</taxon>
        <taxon>Archelosauria</taxon>
        <taxon>Archosauria</taxon>
        <taxon>Dinosauria</taxon>
        <taxon>Saurischia</taxon>
        <taxon>Theropoda</taxon>
        <taxon>Coelurosauria</taxon>
        <taxon>Aves</taxon>
        <taxon>Neognathae</taxon>
        <taxon>Neoaves</taxon>
        <taxon>Telluraves</taxon>
        <taxon>Coraciimorphae</taxon>
        <taxon>Piciformes</taxon>
        <taxon>Ramphastidae</taxon>
        <taxon>Eubucco</taxon>
    </lineage>
</organism>
<accession>A0A7K8Y706</accession>
<gene>
    <name evidence="6" type="primary">Pak3_8</name>
    <name evidence="6" type="ORF">EUBBOU_R05855</name>
</gene>
<evidence type="ECO:0000256" key="2">
    <source>
        <dbReference type="ARBA" id="ARBA00012513"/>
    </source>
</evidence>
<evidence type="ECO:0000256" key="4">
    <source>
        <dbReference type="ARBA" id="ARBA00022840"/>
    </source>
</evidence>